<dbReference type="EMBL" id="CP121194">
    <property type="protein sequence ID" value="XBH08964.1"/>
    <property type="molecule type" value="Genomic_DNA"/>
</dbReference>
<evidence type="ECO:0000313" key="5">
    <source>
        <dbReference type="EMBL" id="XBH12175.1"/>
    </source>
</evidence>
<accession>A0AAU7D3S6</accession>
<dbReference type="EMBL" id="CP121195">
    <property type="protein sequence ID" value="XBH12175.1"/>
    <property type="molecule type" value="Genomic_DNA"/>
</dbReference>
<dbReference type="InterPro" id="IPR018637">
    <property type="entry name" value="DUF2059"/>
</dbReference>
<name>A0AAU7CVC2_9BACT</name>
<dbReference type="AlphaFoldDB" id="A0AAU7CVC2"/>
<feature type="compositionally biased region" description="Low complexity" evidence="1">
    <location>
        <begin position="25"/>
        <end position="42"/>
    </location>
</feature>
<feature type="domain" description="DUF2059" evidence="3">
    <location>
        <begin position="106"/>
        <end position="160"/>
    </location>
</feature>
<evidence type="ECO:0000256" key="2">
    <source>
        <dbReference type="SAM" id="SignalP"/>
    </source>
</evidence>
<accession>A0AAU7CVC2</accession>
<evidence type="ECO:0000259" key="3">
    <source>
        <dbReference type="Pfam" id="PF09832"/>
    </source>
</evidence>
<sequence length="193" mass="21213">MPNQLKSCAVILVISLAASVSAQTSQPIPAATPSPQTQTTKAPSEDLVPAHPATVEQIHEYYRLTHAIETAHKLMFQMVNGMQSSSAPYLPTAFWDDMKTSIGNIDLESAFIPAYQRYFSEEEMGAVIAFYKSPAGQHLLQSQPFIESFAGDQLREAGQKVGREVYLRHKDEIEAAKKKYEAAQVPASAADQK</sequence>
<dbReference type="Pfam" id="PF09832">
    <property type="entry name" value="DUF2059"/>
    <property type="match status" value="1"/>
</dbReference>
<evidence type="ECO:0000313" key="4">
    <source>
        <dbReference type="EMBL" id="XBH08964.1"/>
    </source>
</evidence>
<protein>
    <submittedName>
        <fullName evidence="4">DUF2059 domain-containing protein</fullName>
    </submittedName>
</protein>
<keyword evidence="2" id="KW-0732">Signal</keyword>
<feature type="region of interest" description="Disordered" evidence="1">
    <location>
        <begin position="25"/>
        <end position="46"/>
    </location>
</feature>
<organism evidence="4">
    <name type="scientific">Edaphobacter paludis</name>
    <dbReference type="NCBI Taxonomy" id="3035702"/>
    <lineage>
        <taxon>Bacteria</taxon>
        <taxon>Pseudomonadati</taxon>
        <taxon>Acidobacteriota</taxon>
        <taxon>Terriglobia</taxon>
        <taxon>Terriglobales</taxon>
        <taxon>Acidobacteriaceae</taxon>
        <taxon>Edaphobacter</taxon>
    </lineage>
</organism>
<gene>
    <name evidence="4" type="ORF">P4G45_10710</name>
    <name evidence="5" type="ORF">P8936_10685</name>
</gene>
<feature type="chain" id="PRO_5043288670" evidence="2">
    <location>
        <begin position="23"/>
        <end position="193"/>
    </location>
</feature>
<dbReference type="RefSeq" id="WP_348266473.1">
    <property type="nucleotide sequence ID" value="NZ_CP121194.1"/>
</dbReference>
<dbReference type="KEGG" id="epl:P4G45_10710"/>
<evidence type="ECO:0000256" key="1">
    <source>
        <dbReference type="SAM" id="MobiDB-lite"/>
    </source>
</evidence>
<feature type="signal peptide" evidence="2">
    <location>
        <begin position="1"/>
        <end position="22"/>
    </location>
</feature>
<proteinExistence type="predicted"/>
<reference evidence="4" key="1">
    <citation type="submission" date="2023-03" db="EMBL/GenBank/DDBJ databases">
        <title>Edaphobacter sp.</title>
        <authorList>
            <person name="Huber K.J."/>
            <person name="Papendorf J."/>
            <person name="Pilke C."/>
            <person name="Bunk B."/>
            <person name="Sproeer C."/>
            <person name="Pester M."/>
        </authorList>
    </citation>
    <scope>NUCLEOTIDE SEQUENCE</scope>
    <source>
        <strain evidence="4">DSM 109919</strain>
        <strain evidence="5">DSM 109920</strain>
    </source>
</reference>